<dbReference type="Pfam" id="PF23106">
    <property type="entry name" value="EGF_Teneurin"/>
    <property type="match status" value="1"/>
</dbReference>
<proteinExistence type="predicted"/>
<dbReference type="InterPro" id="IPR050969">
    <property type="entry name" value="Dev_Signal_Modulators"/>
</dbReference>
<evidence type="ECO:0000259" key="4">
    <source>
        <dbReference type="PROSITE" id="PS51233"/>
    </source>
</evidence>
<keyword evidence="3" id="KW-0472">Membrane</keyword>
<dbReference type="Gene3D" id="2.60.120.260">
    <property type="entry name" value="Galactose-binding domain-like"/>
    <property type="match status" value="1"/>
</dbReference>
<keyword evidence="3" id="KW-0812">Transmembrane</keyword>
<keyword evidence="1" id="KW-0732">Signal</keyword>
<keyword evidence="3" id="KW-1133">Transmembrane helix</keyword>
<dbReference type="Pfam" id="PF26129">
    <property type="entry name" value="Vwde"/>
    <property type="match status" value="1"/>
</dbReference>
<dbReference type="AlphaFoldDB" id="A0A8B6C359"/>
<evidence type="ECO:0000256" key="3">
    <source>
        <dbReference type="SAM" id="Phobius"/>
    </source>
</evidence>
<dbReference type="GO" id="GO:0009986">
    <property type="term" value="C:cell surface"/>
    <property type="evidence" value="ECO:0007669"/>
    <property type="project" value="TreeGrafter"/>
</dbReference>
<name>A0A8B6C359_MYTGA</name>
<organism evidence="5 6">
    <name type="scientific">Mytilus galloprovincialis</name>
    <name type="common">Mediterranean mussel</name>
    <dbReference type="NCBI Taxonomy" id="29158"/>
    <lineage>
        <taxon>Eukaryota</taxon>
        <taxon>Metazoa</taxon>
        <taxon>Spiralia</taxon>
        <taxon>Lophotrochozoa</taxon>
        <taxon>Mollusca</taxon>
        <taxon>Bivalvia</taxon>
        <taxon>Autobranchia</taxon>
        <taxon>Pteriomorphia</taxon>
        <taxon>Mytilida</taxon>
        <taxon>Mytiloidea</taxon>
        <taxon>Mytilidae</taxon>
        <taxon>Mytilinae</taxon>
        <taxon>Mytilus</taxon>
    </lineage>
</organism>
<keyword evidence="6" id="KW-1185">Reference proteome</keyword>
<evidence type="ECO:0000313" key="6">
    <source>
        <dbReference type="Proteomes" id="UP000596742"/>
    </source>
</evidence>
<dbReference type="InterPro" id="IPR001846">
    <property type="entry name" value="VWF_type-D"/>
</dbReference>
<dbReference type="PROSITE" id="PS01186">
    <property type="entry name" value="EGF_2"/>
    <property type="match status" value="1"/>
</dbReference>
<dbReference type="Proteomes" id="UP000596742">
    <property type="component" value="Unassembled WGS sequence"/>
</dbReference>
<feature type="transmembrane region" description="Helical" evidence="3">
    <location>
        <begin position="763"/>
        <end position="787"/>
    </location>
</feature>
<dbReference type="GO" id="GO:0005102">
    <property type="term" value="F:signaling receptor binding"/>
    <property type="evidence" value="ECO:0007669"/>
    <property type="project" value="TreeGrafter"/>
</dbReference>
<comment type="caution">
    <text evidence="5">The sequence shown here is derived from an EMBL/GenBank/DDBJ whole genome shotgun (WGS) entry which is preliminary data.</text>
</comment>
<dbReference type="EMBL" id="UYJE01001141">
    <property type="protein sequence ID" value="VDH99434.1"/>
    <property type="molecule type" value="Genomic_DNA"/>
</dbReference>
<dbReference type="InterPro" id="IPR000742">
    <property type="entry name" value="EGF"/>
</dbReference>
<sequence length="837" mass="94071">MDLEITDARTNNLTKTEVDDGFGKMTEDDWTSMFRPNFIVNCSIQVKEDRYRLPSPEHHSEQFFAGIEVHQDTYTVNENLEIVIPVRLTIPISCNWDRDRNILVQQAMQGNCVLNLLTGIPGYQKSPSTQCQNGISDSGLIFDYQYCGISFNYSHWDETKYLKLTGAADNLVNRKDRLVLLRLYNEVRRVQPNKDSLFMWNGTILSDIKVTIHDTDQLISGKGCWSLNDPHMYSFDGRYALCNCGLAVRSGDSVFVANFCETTVKRNGTSERKVNRYIIQRLCDDQRLIVTENGNTIEVILPTGTKVRFSHGQVYHFYGIRGIYIYPTALDRDLTNGLCGIYNGNASDDFVPRGEVLPSDSVTFAKSWKIDENSSLAEYTLFDPSGYLREATYYAQEYCTCRVNDTKFPHESPLYNCNLTSAMETCRKTNTTRSVITASCANKSLRIKRSIGNHITKRSEDEGDDEPPAYEMVSAIEQNYAAVEWRNGWTEDSARDFCTLNIKSSPAYLPCSEFVPASNPDSIIEICILDIKLEGDTGWMESTLQNFADSCLEQARRMENLTVTNSTSSNGETKSIFSIIAQSTCPGNCSERGICENGICNCTTGYYGPACSMDKSHLPSVVADAFEGNCNTQNRPCKKFIIPGNDFIDATLTCRFSQFSMQQNGPKISFVTDDTFIHPGIYSSAFLMYCELPPSRRKKSVENTTALIGYNISVSNNGVDFTDELTTIIYDPLCYECNLTSITCVELDTCSSKTEEPSVESKLSTWVIVLVVLSSIVLVISIGFFCVRKNVRFGKQVPYVTDSNVALPNRYGRAQSIPPTKHDDIFLAAQSRYNTEL</sequence>
<evidence type="ECO:0000256" key="1">
    <source>
        <dbReference type="ARBA" id="ARBA00022729"/>
    </source>
</evidence>
<dbReference type="OrthoDB" id="6115220at2759"/>
<accession>A0A8B6C359</accession>
<dbReference type="GO" id="GO:0005576">
    <property type="term" value="C:extracellular region"/>
    <property type="evidence" value="ECO:0007669"/>
    <property type="project" value="TreeGrafter"/>
</dbReference>
<protein>
    <recommendedName>
        <fullName evidence="4">VWFD domain-containing protein</fullName>
    </recommendedName>
</protein>
<dbReference type="InterPro" id="IPR058727">
    <property type="entry name" value="Helical_Vwde"/>
</dbReference>
<evidence type="ECO:0000313" key="5">
    <source>
        <dbReference type="EMBL" id="VDH99434.1"/>
    </source>
</evidence>
<gene>
    <name evidence="5" type="ORF">MGAL_10B063837</name>
</gene>
<reference evidence="5" key="1">
    <citation type="submission" date="2018-11" db="EMBL/GenBank/DDBJ databases">
        <authorList>
            <person name="Alioto T."/>
            <person name="Alioto T."/>
        </authorList>
    </citation>
    <scope>NUCLEOTIDE SEQUENCE</scope>
</reference>
<dbReference type="PANTHER" id="PTHR14949">
    <property type="entry name" value="EGF-LIKE-DOMAIN, MULTIPLE 7, 8"/>
    <property type="match status" value="1"/>
</dbReference>
<feature type="domain" description="VWFD" evidence="4">
    <location>
        <begin position="179"/>
        <end position="376"/>
    </location>
</feature>
<evidence type="ECO:0000256" key="2">
    <source>
        <dbReference type="ARBA" id="ARBA00023157"/>
    </source>
</evidence>
<dbReference type="PANTHER" id="PTHR14949:SF56">
    <property type="entry name" value="EGF-LIKE-DOMAIN, MULTIPLE 7"/>
    <property type="match status" value="1"/>
</dbReference>
<dbReference type="PROSITE" id="PS51233">
    <property type="entry name" value="VWFD"/>
    <property type="match status" value="1"/>
</dbReference>
<keyword evidence="2" id="KW-1015">Disulfide bond</keyword>